<evidence type="ECO:0000313" key="1">
    <source>
        <dbReference type="EMBL" id="SDE61455.1"/>
    </source>
</evidence>
<keyword evidence="2" id="KW-1185">Reference proteome</keyword>
<dbReference type="EMBL" id="FMZX01000071">
    <property type="protein sequence ID" value="SDE61455.1"/>
    <property type="molecule type" value="Genomic_DNA"/>
</dbReference>
<name>A0A1G7EDJ1_9PROT</name>
<dbReference type="AlphaFoldDB" id="A0A1G7EDJ1"/>
<reference evidence="1 2" key="1">
    <citation type="submission" date="2016-10" db="EMBL/GenBank/DDBJ databases">
        <authorList>
            <person name="de Groot N.N."/>
        </authorList>
    </citation>
    <scope>NUCLEOTIDE SEQUENCE [LARGE SCALE GENOMIC DNA]</scope>
    <source>
        <strain evidence="1 2">CPCC 100156</strain>
    </source>
</reference>
<dbReference type="Proteomes" id="UP000198925">
    <property type="component" value="Unassembled WGS sequence"/>
</dbReference>
<evidence type="ECO:0000313" key="2">
    <source>
        <dbReference type="Proteomes" id="UP000198925"/>
    </source>
</evidence>
<organism evidence="1 2">
    <name type="scientific">Belnapia rosea</name>
    <dbReference type="NCBI Taxonomy" id="938405"/>
    <lineage>
        <taxon>Bacteria</taxon>
        <taxon>Pseudomonadati</taxon>
        <taxon>Pseudomonadota</taxon>
        <taxon>Alphaproteobacteria</taxon>
        <taxon>Acetobacterales</taxon>
        <taxon>Roseomonadaceae</taxon>
        <taxon>Belnapia</taxon>
    </lineage>
</organism>
<gene>
    <name evidence="1" type="ORF">SAMN04487779_10713</name>
</gene>
<proteinExistence type="predicted"/>
<protein>
    <submittedName>
        <fullName evidence="1">GTP-binding protein HflX</fullName>
    </submittedName>
</protein>
<sequence>MQAMCDPQQTLQHNPMVEDLLVLPYAKQGLIGEVYESAWVLSEEHDETGRVLRVRGLPGAITRLQRSLAAH</sequence>
<accession>A0A1G7EDJ1</accession>